<evidence type="ECO:0000259" key="3">
    <source>
        <dbReference type="Pfam" id="PF18914"/>
    </source>
</evidence>
<evidence type="ECO:0000256" key="1">
    <source>
        <dbReference type="SAM" id="MobiDB-lite"/>
    </source>
</evidence>
<protein>
    <recommendedName>
        <fullName evidence="3">DUF5666 domain-containing protein</fullName>
    </recommendedName>
</protein>
<proteinExistence type="predicted"/>
<reference evidence="4 5" key="1">
    <citation type="submission" date="2020-07" db="EMBL/GenBank/DDBJ databases">
        <title>Sequencing the genomes of 1000 actinobacteria strains.</title>
        <authorList>
            <person name="Klenk H.-P."/>
        </authorList>
    </citation>
    <scope>NUCLEOTIDE SEQUENCE [LARGE SCALE GENOMIC DNA]</scope>
    <source>
        <strain evidence="4 5">DSM 23871</strain>
    </source>
</reference>
<feature type="compositionally biased region" description="Gly residues" evidence="1">
    <location>
        <begin position="113"/>
        <end position="130"/>
    </location>
</feature>
<evidence type="ECO:0000313" key="4">
    <source>
        <dbReference type="EMBL" id="NYD73056.1"/>
    </source>
</evidence>
<evidence type="ECO:0000256" key="2">
    <source>
        <dbReference type="SAM" id="Phobius"/>
    </source>
</evidence>
<keyword evidence="5" id="KW-1185">Reference proteome</keyword>
<keyword evidence="2" id="KW-0472">Membrane</keyword>
<keyword evidence="2" id="KW-0812">Transmembrane</keyword>
<feature type="compositionally biased region" description="Pro residues" evidence="1">
    <location>
        <begin position="1"/>
        <end position="33"/>
    </location>
</feature>
<dbReference type="Proteomes" id="UP000589620">
    <property type="component" value="Unassembled WGS sequence"/>
</dbReference>
<feature type="transmembrane region" description="Helical" evidence="2">
    <location>
        <begin position="57"/>
        <end position="86"/>
    </location>
</feature>
<feature type="region of interest" description="Disordered" evidence="1">
    <location>
        <begin position="1"/>
        <end position="41"/>
    </location>
</feature>
<organism evidence="4 5">
    <name type="scientific">Leifsonia soli</name>
    <dbReference type="NCBI Taxonomy" id="582665"/>
    <lineage>
        <taxon>Bacteria</taxon>
        <taxon>Bacillati</taxon>
        <taxon>Actinomycetota</taxon>
        <taxon>Actinomycetes</taxon>
        <taxon>Micrococcales</taxon>
        <taxon>Microbacteriaceae</taxon>
        <taxon>Leifsonia</taxon>
    </lineage>
</organism>
<gene>
    <name evidence="4" type="ORF">BJ963_000575</name>
</gene>
<feature type="region of interest" description="Disordered" evidence="1">
    <location>
        <begin position="98"/>
        <end position="132"/>
    </location>
</feature>
<keyword evidence="2" id="KW-1133">Transmembrane helix</keyword>
<dbReference type="Pfam" id="PF18914">
    <property type="entry name" value="DUF5666"/>
    <property type="match status" value="1"/>
</dbReference>
<comment type="caution">
    <text evidence="4">The sequence shown here is derived from an EMBL/GenBank/DDBJ whole genome shotgun (WGS) entry which is preliminary data.</text>
</comment>
<sequence>MSNTPPTDPTEPLPASPGYTPPPGPPAPAPGPAAPGAAVPGTPAPVVTEPFYKRHGLAFAISTLVLSIVVLLGLVTAGSFAVASVVSHMGERAISRVIPGQGHGQPGMPGMPGMPGDGDDNGGGGQQGGDQKGRVLVRGTIVSISGDTWTIDRDSGSSVEVRVTSSTVFGTPMQSASKSDFAKGDEVIVIAKRADDTVTATRVLKLDAFPTRPPSTPGTPQTPGS</sequence>
<feature type="domain" description="DUF5666" evidence="3">
    <location>
        <begin position="138"/>
        <end position="203"/>
    </location>
</feature>
<dbReference type="RefSeq" id="WP_246297978.1">
    <property type="nucleotide sequence ID" value="NZ_BAAAPX010000001.1"/>
</dbReference>
<accession>A0A852SVG1</accession>
<dbReference type="InterPro" id="IPR043724">
    <property type="entry name" value="DUF5666"/>
</dbReference>
<dbReference type="AlphaFoldDB" id="A0A852SVG1"/>
<name>A0A852SVG1_9MICO</name>
<evidence type="ECO:0000313" key="5">
    <source>
        <dbReference type="Proteomes" id="UP000589620"/>
    </source>
</evidence>
<dbReference type="EMBL" id="JACCBJ010000001">
    <property type="protein sequence ID" value="NYD73056.1"/>
    <property type="molecule type" value="Genomic_DNA"/>
</dbReference>